<evidence type="ECO:0000256" key="5">
    <source>
        <dbReference type="ARBA" id="ARBA00022692"/>
    </source>
</evidence>
<dbReference type="Pfam" id="PF11051">
    <property type="entry name" value="Mannosyl_trans3"/>
    <property type="match status" value="1"/>
</dbReference>
<gene>
    <name evidence="10" type="ORF">IMSHALPRED_007201</name>
</gene>
<evidence type="ECO:0000256" key="1">
    <source>
        <dbReference type="ARBA" id="ARBA00004323"/>
    </source>
</evidence>
<evidence type="ECO:0000256" key="7">
    <source>
        <dbReference type="ARBA" id="ARBA00022989"/>
    </source>
</evidence>
<dbReference type="AlphaFoldDB" id="A0A8H3IGP2"/>
<comment type="caution">
    <text evidence="10">The sequence shown here is derived from an EMBL/GenBank/DDBJ whole genome shotgun (WGS) entry which is preliminary data.</text>
</comment>
<dbReference type="GO" id="GO:0000026">
    <property type="term" value="F:alpha-1,2-mannosyltransferase activity"/>
    <property type="evidence" value="ECO:0007669"/>
    <property type="project" value="TreeGrafter"/>
</dbReference>
<dbReference type="GO" id="GO:0000139">
    <property type="term" value="C:Golgi membrane"/>
    <property type="evidence" value="ECO:0007669"/>
    <property type="project" value="UniProtKB-SubCell"/>
</dbReference>
<evidence type="ECO:0000313" key="10">
    <source>
        <dbReference type="EMBL" id="CAF9927382.1"/>
    </source>
</evidence>
<keyword evidence="8" id="KW-0333">Golgi apparatus</keyword>
<keyword evidence="7" id="KW-1133">Transmembrane helix</keyword>
<evidence type="ECO:0000256" key="3">
    <source>
        <dbReference type="ARBA" id="ARBA00009105"/>
    </source>
</evidence>
<evidence type="ECO:0000256" key="8">
    <source>
        <dbReference type="ARBA" id="ARBA00023034"/>
    </source>
</evidence>
<dbReference type="PANTHER" id="PTHR31646">
    <property type="entry name" value="ALPHA-1,2-MANNOSYLTRANSFERASE MNN2"/>
    <property type="match status" value="1"/>
</dbReference>
<comment type="pathway">
    <text evidence="2">Protein modification; protein glycosylation.</text>
</comment>
<evidence type="ECO:0000256" key="4">
    <source>
        <dbReference type="ARBA" id="ARBA00022679"/>
    </source>
</evidence>
<evidence type="ECO:0000256" key="2">
    <source>
        <dbReference type="ARBA" id="ARBA00004922"/>
    </source>
</evidence>
<keyword evidence="5" id="KW-0812">Transmembrane</keyword>
<evidence type="ECO:0000256" key="6">
    <source>
        <dbReference type="ARBA" id="ARBA00022968"/>
    </source>
</evidence>
<reference evidence="10" key="1">
    <citation type="submission" date="2021-03" db="EMBL/GenBank/DDBJ databases">
        <authorList>
            <person name="Tagirdzhanova G."/>
        </authorList>
    </citation>
    <scope>NUCLEOTIDE SEQUENCE</scope>
</reference>
<comment type="similarity">
    <text evidence="3">Belongs to the MNN1/MNT family.</text>
</comment>
<dbReference type="Proteomes" id="UP000664534">
    <property type="component" value="Unassembled WGS sequence"/>
</dbReference>
<keyword evidence="6" id="KW-0735">Signal-anchor</keyword>
<proteinExistence type="inferred from homology"/>
<dbReference type="PANTHER" id="PTHR31646:SF1">
    <property type="entry name" value="ALPHA-1,2-MANNOSYLTRANSFERASE MNN2"/>
    <property type="match status" value="1"/>
</dbReference>
<accession>A0A8H3IGP2</accession>
<dbReference type="GO" id="GO:0046354">
    <property type="term" value="P:mannan biosynthetic process"/>
    <property type="evidence" value="ECO:0007669"/>
    <property type="project" value="TreeGrafter"/>
</dbReference>
<keyword evidence="9" id="KW-0472">Membrane</keyword>
<comment type="subcellular location">
    <subcellularLocation>
        <location evidence="1">Golgi apparatus membrane</location>
        <topology evidence="1">Single-pass type II membrane protein</topology>
    </subcellularLocation>
</comment>
<keyword evidence="4" id="KW-0808">Transferase</keyword>
<dbReference type="InterPro" id="IPR029044">
    <property type="entry name" value="Nucleotide-diphossugar_trans"/>
</dbReference>
<evidence type="ECO:0008006" key="12">
    <source>
        <dbReference type="Google" id="ProtNLM"/>
    </source>
</evidence>
<dbReference type="InterPro" id="IPR022751">
    <property type="entry name" value="Alpha_mannosyltransferase"/>
</dbReference>
<protein>
    <recommendedName>
        <fullName evidence="12">Alpha-1,2-mannosyltransferase</fullName>
    </recommendedName>
</protein>
<dbReference type="OrthoDB" id="430354at2759"/>
<sequence length="488" mass="54995">MISIRRSRTIVLPVLLFSLTWLLFSGRPKWLHHPSFAATNGTSADRIPPSPFHPGLVDFWDATASALVAAKPDCSLPTEPIEAPLHDFASLKKGFDFRPDLLAIPQQDVDKMRDAHARFVAQIPELAHKLPYAADTRGIAVAASGALLPVFLVSLRMLRRTGSTLHVEVFMESRKNYEQEICEIVLPPMNATCMILSEILGAVPQRLEMSRYQLKALALAFSSFDDVLLLDADNLPLEQPEHLLTSEPFLSTGFVSWPDYWANTASPKFYEIAQQPVPRTSERAATDAGQLLLSKSKHAPTLLLILYYNYHGPTHYYRLLSQSPAVLQGDRETDKETYLAAAMSLNASFHTVRTPVATLGYTQVHDKQFKPAGMVQHDPRDDDYGKTNNNVLGSSKELKATIRPAFLHANVYKTDASEMHEVFNDQIRSQRMWGKTKDMVEQFGRDVEKQVWAEMLYTGCHLEHAFGAWRNLSHVCKKIGRVYKFLYN</sequence>
<dbReference type="SUPFAM" id="SSF53448">
    <property type="entry name" value="Nucleotide-diphospho-sugar transferases"/>
    <property type="match status" value="1"/>
</dbReference>
<dbReference type="EMBL" id="CAJPDT010000046">
    <property type="protein sequence ID" value="CAF9927382.1"/>
    <property type="molecule type" value="Genomic_DNA"/>
</dbReference>
<organism evidence="10 11">
    <name type="scientific">Imshaugia aleurites</name>
    <dbReference type="NCBI Taxonomy" id="172621"/>
    <lineage>
        <taxon>Eukaryota</taxon>
        <taxon>Fungi</taxon>
        <taxon>Dikarya</taxon>
        <taxon>Ascomycota</taxon>
        <taxon>Pezizomycotina</taxon>
        <taxon>Lecanoromycetes</taxon>
        <taxon>OSLEUM clade</taxon>
        <taxon>Lecanoromycetidae</taxon>
        <taxon>Lecanorales</taxon>
        <taxon>Lecanorineae</taxon>
        <taxon>Parmeliaceae</taxon>
        <taxon>Imshaugia</taxon>
    </lineage>
</organism>
<name>A0A8H3IGP2_9LECA</name>
<keyword evidence="11" id="KW-1185">Reference proteome</keyword>
<evidence type="ECO:0000313" key="11">
    <source>
        <dbReference type="Proteomes" id="UP000664534"/>
    </source>
</evidence>
<evidence type="ECO:0000256" key="9">
    <source>
        <dbReference type="ARBA" id="ARBA00023136"/>
    </source>
</evidence>